<evidence type="ECO:0000313" key="2">
    <source>
        <dbReference type="EMBL" id="QHT34686.1"/>
    </source>
</evidence>
<dbReference type="PANTHER" id="PTHR30094">
    <property type="entry name" value="BIFUNCTIONAL GLUTATHIONYLSPERMIDINE SYNTHETASE/AMIDASE-RELATED"/>
    <property type="match status" value="1"/>
</dbReference>
<dbReference type="PROSITE" id="PS50911">
    <property type="entry name" value="CHAP"/>
    <property type="match status" value="1"/>
</dbReference>
<name>A0A6C0EZQ3_9ZZZZ</name>
<evidence type="ECO:0000259" key="1">
    <source>
        <dbReference type="PROSITE" id="PS50911"/>
    </source>
</evidence>
<dbReference type="AlphaFoldDB" id="A0A6C0EZQ3"/>
<proteinExistence type="predicted"/>
<reference evidence="2" key="1">
    <citation type="journal article" date="2020" name="Nature">
        <title>Giant virus diversity and host interactions through global metagenomics.</title>
        <authorList>
            <person name="Schulz F."/>
            <person name="Roux S."/>
            <person name="Paez-Espino D."/>
            <person name="Jungbluth S."/>
            <person name="Walsh D.A."/>
            <person name="Denef V.J."/>
            <person name="McMahon K.D."/>
            <person name="Konstantinidis K.T."/>
            <person name="Eloe-Fadrosh E.A."/>
            <person name="Kyrpides N.C."/>
            <person name="Woyke T."/>
        </authorList>
    </citation>
    <scope>NUCLEOTIDE SEQUENCE</scope>
    <source>
        <strain evidence="2">GVMAG-M-3300009163-63</strain>
    </source>
</reference>
<protein>
    <recommendedName>
        <fullName evidence="1">Peptidase C51 domain-containing protein</fullName>
    </recommendedName>
</protein>
<dbReference type="PANTHER" id="PTHR30094:SF0">
    <property type="entry name" value="BIFUNCTIONAL GLUTATHIONYLSPERMIDINE SYNTHETASE_AMIDASE-RELATED"/>
    <property type="match status" value="1"/>
</dbReference>
<dbReference type="InterPro" id="IPR038765">
    <property type="entry name" value="Papain-like_cys_pep_sf"/>
</dbReference>
<dbReference type="GO" id="GO:0016874">
    <property type="term" value="F:ligase activity"/>
    <property type="evidence" value="ECO:0007669"/>
    <property type="project" value="TreeGrafter"/>
</dbReference>
<dbReference type="Gene3D" id="3.90.1720.10">
    <property type="entry name" value="endopeptidase domain like (from Nostoc punctiforme)"/>
    <property type="match status" value="1"/>
</dbReference>
<dbReference type="EMBL" id="MN739005">
    <property type="protein sequence ID" value="QHT34686.1"/>
    <property type="molecule type" value="Genomic_DNA"/>
</dbReference>
<dbReference type="SUPFAM" id="SSF54001">
    <property type="entry name" value="Cysteine proteinases"/>
    <property type="match status" value="1"/>
</dbReference>
<accession>A0A6C0EZQ3</accession>
<organism evidence="2">
    <name type="scientific">viral metagenome</name>
    <dbReference type="NCBI Taxonomy" id="1070528"/>
    <lineage>
        <taxon>unclassified sequences</taxon>
        <taxon>metagenomes</taxon>
        <taxon>organismal metagenomes</taxon>
    </lineage>
</organism>
<dbReference type="InterPro" id="IPR051705">
    <property type="entry name" value="Gsp_Synthetase/Amidase"/>
</dbReference>
<feature type="domain" description="Peptidase C51" evidence="1">
    <location>
        <begin position="51"/>
        <end position="202"/>
    </location>
</feature>
<dbReference type="Pfam" id="PF05257">
    <property type="entry name" value="CHAP"/>
    <property type="match status" value="1"/>
</dbReference>
<sequence length="222" mass="25617">MRHSLRKNKTSRLSKVKKIVHNSKKKTACVTKFGKKLGYLENVPAYSNCNNSFKSDLNNFISYKNENVFSGMQWQCVEYARRYLITKLGVTFSSVDGAEDVFALKTVESIQDGKKYKFKTYKNNFNCQRSNNMPRVNDVIIWARNNYDTPYGHIAVVLKVEGDKIYIGEQNWSNDAWTRSPPDSYSRILTLKTNNNRCSVIDENYTILGWKRAMVKGGWGGF</sequence>
<dbReference type="InterPro" id="IPR007921">
    <property type="entry name" value="CHAP_dom"/>
</dbReference>